<evidence type="ECO:0000256" key="2">
    <source>
        <dbReference type="ARBA" id="ARBA00022515"/>
    </source>
</evidence>
<dbReference type="InterPro" id="IPR013264">
    <property type="entry name" value="DNAG_N"/>
</dbReference>
<dbReference type="SMART" id="SM00400">
    <property type="entry name" value="ZnF_CHCC"/>
    <property type="match status" value="1"/>
</dbReference>
<evidence type="ECO:0000256" key="4">
    <source>
        <dbReference type="ARBA" id="ARBA00022695"/>
    </source>
</evidence>
<dbReference type="GO" id="GO:1990077">
    <property type="term" value="C:primosome complex"/>
    <property type="evidence" value="ECO:0007669"/>
    <property type="project" value="UniProtKB-KW"/>
</dbReference>
<feature type="domain" description="Toprim" evidence="15">
    <location>
        <begin position="273"/>
        <end position="354"/>
    </location>
</feature>
<keyword evidence="7 12" id="KW-0863">Zinc-finger</keyword>
<dbReference type="PANTHER" id="PTHR30313">
    <property type="entry name" value="DNA PRIMASE"/>
    <property type="match status" value="1"/>
</dbReference>
<evidence type="ECO:0000259" key="15">
    <source>
        <dbReference type="PROSITE" id="PS50880"/>
    </source>
</evidence>
<evidence type="ECO:0000256" key="6">
    <source>
        <dbReference type="ARBA" id="ARBA00022723"/>
    </source>
</evidence>
<dbReference type="Gene3D" id="3.90.980.10">
    <property type="entry name" value="DNA primase, catalytic core, N-terminal domain"/>
    <property type="match status" value="1"/>
</dbReference>
<organism evidence="16 17">
    <name type="scientific">Streptococcus pyogenes serotype M49 (strain NZ131)</name>
    <dbReference type="NCBI Taxonomy" id="471876"/>
    <lineage>
        <taxon>Bacteria</taxon>
        <taxon>Bacillati</taxon>
        <taxon>Bacillota</taxon>
        <taxon>Bacilli</taxon>
        <taxon>Lactobacillales</taxon>
        <taxon>Streptococcaceae</taxon>
        <taxon>Streptococcus</taxon>
    </lineage>
</organism>
<dbReference type="SUPFAM" id="SSF56731">
    <property type="entry name" value="DNA primase core"/>
    <property type="match status" value="1"/>
</dbReference>
<comment type="function">
    <text evidence="12 13">RNA polymerase that catalyzes the synthesis of short RNA molecules used as primers for DNA polymerase during DNA replication.</text>
</comment>
<evidence type="ECO:0000256" key="14">
    <source>
        <dbReference type="PIRSR" id="PIRSR002811-1"/>
    </source>
</evidence>
<dbReference type="CDD" id="cd03364">
    <property type="entry name" value="TOPRIM_DnaG_primases"/>
    <property type="match status" value="1"/>
</dbReference>
<keyword evidence="1 12" id="KW-0240">DNA-directed RNA polymerase</keyword>
<dbReference type="InterPro" id="IPR002694">
    <property type="entry name" value="Znf_CHC2"/>
</dbReference>
<evidence type="ECO:0000256" key="3">
    <source>
        <dbReference type="ARBA" id="ARBA00022679"/>
    </source>
</evidence>
<comment type="domain">
    <text evidence="12">Contains an N-terminal zinc-binding domain, a central core domain that contains the primase activity, and a C-terminal DnaB-binding domain.</text>
</comment>
<dbReference type="GO" id="GO:0008270">
    <property type="term" value="F:zinc ion binding"/>
    <property type="evidence" value="ECO:0007669"/>
    <property type="project" value="UniProtKB-UniRule"/>
</dbReference>
<dbReference type="Pfam" id="PF01807">
    <property type="entry name" value="Zn_ribbon_DnaG"/>
    <property type="match status" value="1"/>
</dbReference>
<dbReference type="InterPro" id="IPR019475">
    <property type="entry name" value="DNA_primase_DnaB-bd"/>
</dbReference>
<comment type="catalytic activity">
    <reaction evidence="12">
        <text>ssDNA + n NTP = ssDNA/pppN(pN)n-1 hybrid + (n-1) diphosphate.</text>
        <dbReference type="EC" id="2.7.7.101"/>
    </reaction>
</comment>
<evidence type="ECO:0000256" key="5">
    <source>
        <dbReference type="ARBA" id="ARBA00022705"/>
    </source>
</evidence>
<dbReference type="InterPro" id="IPR050219">
    <property type="entry name" value="DnaG_primase"/>
</dbReference>
<keyword evidence="6 12" id="KW-0479">Metal-binding</keyword>
<evidence type="ECO:0000256" key="10">
    <source>
        <dbReference type="ARBA" id="ARBA00023125"/>
    </source>
</evidence>
<dbReference type="Pfam" id="PF13155">
    <property type="entry name" value="Toprim_2"/>
    <property type="match status" value="1"/>
</dbReference>
<keyword evidence="3 12" id="KW-0808">Transferase</keyword>
<evidence type="ECO:0000256" key="7">
    <source>
        <dbReference type="ARBA" id="ARBA00022771"/>
    </source>
</evidence>
<feature type="zinc finger region" description="CHC2-type" evidence="12 14">
    <location>
        <begin position="47"/>
        <end position="71"/>
    </location>
</feature>
<name>A0A0H3BY82_STRPZ</name>
<dbReference type="EC" id="2.7.7.101" evidence="12"/>
<dbReference type="InterPro" id="IPR006295">
    <property type="entry name" value="DNA_primase_DnaG"/>
</dbReference>
<dbReference type="FunFam" id="3.90.580.10:FF:000001">
    <property type="entry name" value="DNA primase"/>
    <property type="match status" value="1"/>
</dbReference>
<protein>
    <recommendedName>
        <fullName evidence="12 13">DNA primase</fullName>
        <ecNumber evidence="12">2.7.7.101</ecNumber>
    </recommendedName>
</protein>
<dbReference type="EMBL" id="CP000829">
    <property type="protein sequence ID" value="ACI60930.1"/>
    <property type="molecule type" value="Genomic_DNA"/>
</dbReference>
<dbReference type="Proteomes" id="UP000001039">
    <property type="component" value="Chromosome"/>
</dbReference>
<dbReference type="InterPro" id="IPR037068">
    <property type="entry name" value="DNA_primase_core_N_sf"/>
</dbReference>
<dbReference type="GO" id="GO:0003677">
    <property type="term" value="F:DNA binding"/>
    <property type="evidence" value="ECO:0007669"/>
    <property type="project" value="UniProtKB-KW"/>
</dbReference>
<dbReference type="Gene3D" id="3.40.1360.10">
    <property type="match status" value="1"/>
</dbReference>
<keyword evidence="5 12" id="KW-0235">DNA replication</keyword>
<dbReference type="PANTHER" id="PTHR30313:SF2">
    <property type="entry name" value="DNA PRIMASE"/>
    <property type="match status" value="1"/>
</dbReference>
<dbReference type="GO" id="GO:0006269">
    <property type="term" value="P:DNA replication, synthesis of primer"/>
    <property type="evidence" value="ECO:0007669"/>
    <property type="project" value="UniProtKB-UniRule"/>
</dbReference>
<evidence type="ECO:0000256" key="12">
    <source>
        <dbReference type="HAMAP-Rule" id="MF_00974"/>
    </source>
</evidence>
<dbReference type="Pfam" id="PF08275">
    <property type="entry name" value="DNAG_N"/>
    <property type="match status" value="1"/>
</dbReference>
<dbReference type="HAMAP" id="MF_00974">
    <property type="entry name" value="DNA_primase_DnaG"/>
    <property type="match status" value="1"/>
</dbReference>
<dbReference type="InterPro" id="IPR036977">
    <property type="entry name" value="DNA_primase_Znf_CHC2"/>
</dbReference>
<gene>
    <name evidence="12 16" type="primary">dnaG</name>
    <name evidence="16" type="ordered locus">Spy49_0608</name>
</gene>
<evidence type="ECO:0000256" key="1">
    <source>
        <dbReference type="ARBA" id="ARBA00022478"/>
    </source>
</evidence>
<comment type="similarity">
    <text evidence="12 13">Belongs to the DnaG primase family.</text>
</comment>
<dbReference type="GO" id="GO:0000428">
    <property type="term" value="C:DNA-directed RNA polymerase complex"/>
    <property type="evidence" value="ECO:0007669"/>
    <property type="project" value="UniProtKB-KW"/>
</dbReference>
<dbReference type="PIRSF" id="PIRSF002811">
    <property type="entry name" value="DnaG"/>
    <property type="match status" value="1"/>
</dbReference>
<dbReference type="InterPro" id="IPR030846">
    <property type="entry name" value="DnaG_bac"/>
</dbReference>
<dbReference type="NCBIfam" id="TIGR01391">
    <property type="entry name" value="dnaG"/>
    <property type="match status" value="1"/>
</dbReference>
<dbReference type="KEGG" id="soz:Spy49_0608"/>
<reference evidence="16 17" key="1">
    <citation type="journal article" date="2008" name="J. Bacteriol.">
        <title>Genome sequence of a nephritogenic and highly transformable M49 strain of Streptococcus pyogenes.</title>
        <authorList>
            <person name="McShan W.M."/>
            <person name="Ferretti J.J."/>
            <person name="Karasawa T."/>
            <person name="Suvorov A.N."/>
            <person name="Lin S."/>
            <person name="Qin B."/>
            <person name="Jia H."/>
            <person name="Kenton S."/>
            <person name="Najar F."/>
            <person name="Wu H."/>
            <person name="Scott J."/>
            <person name="Roe B.A."/>
            <person name="Savic D.J."/>
        </authorList>
    </citation>
    <scope>NUCLEOTIDE SEQUENCE [LARGE SCALE GENOMIC DNA]</scope>
    <source>
        <strain evidence="16 17">NZ131</strain>
    </source>
</reference>
<keyword evidence="11 12" id="KW-0804">Transcription</keyword>
<dbReference type="AlphaFoldDB" id="A0A0H3BY82"/>
<dbReference type="SMART" id="SM00493">
    <property type="entry name" value="TOPRIM"/>
    <property type="match status" value="1"/>
</dbReference>
<dbReference type="SUPFAM" id="SSF57783">
    <property type="entry name" value="Zinc beta-ribbon"/>
    <property type="match status" value="1"/>
</dbReference>
<dbReference type="HOGENOM" id="CLU_013501_3_3_9"/>
<dbReference type="Pfam" id="PF10410">
    <property type="entry name" value="DnaB_bind"/>
    <property type="match status" value="1"/>
</dbReference>
<dbReference type="Gene3D" id="1.10.860.10">
    <property type="entry name" value="DNAb Helicase, Chain A"/>
    <property type="match status" value="1"/>
</dbReference>
<dbReference type="Gene3D" id="3.90.580.10">
    <property type="entry name" value="Zinc finger, CHC2-type domain"/>
    <property type="match status" value="1"/>
</dbReference>
<keyword evidence="4 12" id="KW-0548">Nucleotidyltransferase</keyword>
<keyword evidence="2 12" id="KW-0639">Primosome</keyword>
<keyword evidence="10 12" id="KW-0238">DNA-binding</keyword>
<keyword evidence="8 12" id="KW-0862">Zinc</keyword>
<dbReference type="InterPro" id="IPR034151">
    <property type="entry name" value="TOPRIM_DnaG_bac"/>
</dbReference>
<evidence type="ECO:0000256" key="9">
    <source>
        <dbReference type="ARBA" id="ARBA00022842"/>
    </source>
</evidence>
<evidence type="ECO:0000313" key="16">
    <source>
        <dbReference type="EMBL" id="ACI60930.1"/>
    </source>
</evidence>
<proteinExistence type="inferred from homology"/>
<dbReference type="GO" id="GO:0005737">
    <property type="term" value="C:cytoplasm"/>
    <property type="evidence" value="ECO:0007669"/>
    <property type="project" value="TreeGrafter"/>
</dbReference>
<comment type="cofactor">
    <cofactor evidence="12 13 14">
        <name>Zn(2+)</name>
        <dbReference type="ChEBI" id="CHEBI:29105"/>
    </cofactor>
    <text evidence="12 13 14">Binds 1 zinc ion per monomer.</text>
</comment>
<evidence type="ECO:0000256" key="13">
    <source>
        <dbReference type="PIRNR" id="PIRNR002811"/>
    </source>
</evidence>
<evidence type="ECO:0000313" key="17">
    <source>
        <dbReference type="Proteomes" id="UP000001039"/>
    </source>
</evidence>
<accession>A0A0H3BY82</accession>
<dbReference type="InterPro" id="IPR016136">
    <property type="entry name" value="DNA_helicase_N/primase_C"/>
</dbReference>
<keyword evidence="9" id="KW-0460">Magnesium</keyword>
<dbReference type="InterPro" id="IPR006171">
    <property type="entry name" value="TOPRIM_dom"/>
</dbReference>
<evidence type="ECO:0000256" key="11">
    <source>
        <dbReference type="ARBA" id="ARBA00023163"/>
    </source>
</evidence>
<dbReference type="GO" id="GO:0003899">
    <property type="term" value="F:DNA-directed RNA polymerase activity"/>
    <property type="evidence" value="ECO:0007669"/>
    <property type="project" value="UniProtKB-UniRule"/>
</dbReference>
<dbReference type="PROSITE" id="PS50880">
    <property type="entry name" value="TOPRIM"/>
    <property type="match status" value="1"/>
</dbReference>
<evidence type="ECO:0000256" key="8">
    <source>
        <dbReference type="ARBA" id="ARBA00022833"/>
    </source>
</evidence>
<comment type="subunit">
    <text evidence="12">Monomer. Interacts with DnaB.</text>
</comment>
<sequence length="604" mass="69106">MGFLWGGDDLAIDKEMISQVKNSVNIVDVIGEVVKLSRSGRHYLGLCPFHKEKTPSFNVVEDRQFFHCFGCGKSGDVFKFIEEYRQVPFLESVQIIADKTGMSLNIPPSQAVLASQHKHPNHALMTLHEDAAKFYHAVLMTTTIGQEARKYLYQRGLDDQLIEHFNIGLAPDESDYLYQALSKKYEEGQLVASGLFNLSDQSNTIYDAFRNRIMFPLSDDRGHIIAFSGRIWTAADTEKRQAKYKNSRGTVLFNKSYELYHLDKARPVIAKTHEVFLMEGFMDVIAAYRSGYENAVASMGTALTQEHVNHLKQVTKKVVLIYDGDDAGQHAIAKSLELLKDFVVEIVRIPNKMDPDEFVQRHSPEAFADLLKQSRISSVEFFIDYLKPTNVDNLQSQIVYVEKMAPLIAQSPSITAQHSYINKIADLLPNFDYFQVEQSVNALRIQDRQKRQGQIAQAVSNLVTLPMPKSLTAIAKTESHLMHRLLHHDYLLNEFRHRDDFYFDTSTLELLYQRLKQQGHITSYDLSEMSEEVNRAYYNVLEENLPKEVALGEIDDILSKRAKLLAERDLHKQGKKVRESSNKGDHQAALEVLEHFIAQKRKME</sequence>